<comment type="caution">
    <text evidence="3">The sequence shown here is derived from an EMBL/GenBank/DDBJ whole genome shotgun (WGS) entry which is preliminary data.</text>
</comment>
<evidence type="ECO:0000259" key="2">
    <source>
        <dbReference type="PROSITE" id="PS50851"/>
    </source>
</evidence>
<dbReference type="Pfam" id="PF01584">
    <property type="entry name" value="CheW"/>
    <property type="match status" value="1"/>
</dbReference>
<dbReference type="PROSITE" id="PS50851">
    <property type="entry name" value="CHEW"/>
    <property type="match status" value="1"/>
</dbReference>
<evidence type="ECO:0000313" key="3">
    <source>
        <dbReference type="EMBL" id="MBI2678683.1"/>
    </source>
</evidence>
<name>A0A932A8I4_9BACT</name>
<dbReference type="GO" id="GO:0007165">
    <property type="term" value="P:signal transduction"/>
    <property type="evidence" value="ECO:0007669"/>
    <property type="project" value="InterPro"/>
</dbReference>
<dbReference type="GO" id="GO:0005829">
    <property type="term" value="C:cytosol"/>
    <property type="evidence" value="ECO:0007669"/>
    <property type="project" value="TreeGrafter"/>
</dbReference>
<dbReference type="GO" id="GO:0006935">
    <property type="term" value="P:chemotaxis"/>
    <property type="evidence" value="ECO:0007669"/>
    <property type="project" value="InterPro"/>
</dbReference>
<accession>A0A932A8I4</accession>
<dbReference type="InterPro" id="IPR002545">
    <property type="entry name" value="CheW-lke_dom"/>
</dbReference>
<dbReference type="PANTHER" id="PTHR22617:SF23">
    <property type="entry name" value="CHEMOTAXIS PROTEIN CHEW"/>
    <property type="match status" value="1"/>
</dbReference>
<dbReference type="InterPro" id="IPR039315">
    <property type="entry name" value="CheW"/>
</dbReference>
<evidence type="ECO:0000313" key="4">
    <source>
        <dbReference type="Proteomes" id="UP000779809"/>
    </source>
</evidence>
<dbReference type="Gene3D" id="2.30.30.40">
    <property type="entry name" value="SH3 Domains"/>
    <property type="match status" value="1"/>
</dbReference>
<organism evidence="3 4">
    <name type="scientific">Candidatus Korobacter versatilis</name>
    <dbReference type="NCBI Taxonomy" id="658062"/>
    <lineage>
        <taxon>Bacteria</taxon>
        <taxon>Pseudomonadati</taxon>
        <taxon>Acidobacteriota</taxon>
        <taxon>Terriglobia</taxon>
        <taxon>Terriglobales</taxon>
        <taxon>Candidatus Korobacteraceae</taxon>
        <taxon>Candidatus Korobacter</taxon>
    </lineage>
</organism>
<protein>
    <submittedName>
        <fullName evidence="3">Chemotaxis protein CheW</fullName>
    </submittedName>
</protein>
<gene>
    <name evidence="3" type="ORF">HYX28_07855</name>
</gene>
<dbReference type="PANTHER" id="PTHR22617">
    <property type="entry name" value="CHEMOTAXIS SENSOR HISTIDINE KINASE-RELATED"/>
    <property type="match status" value="1"/>
</dbReference>
<reference evidence="3" key="1">
    <citation type="submission" date="2020-07" db="EMBL/GenBank/DDBJ databases">
        <title>Huge and variable diversity of episymbiotic CPR bacteria and DPANN archaea in groundwater ecosystems.</title>
        <authorList>
            <person name="He C.Y."/>
            <person name="Keren R."/>
            <person name="Whittaker M."/>
            <person name="Farag I.F."/>
            <person name="Doudna J."/>
            <person name="Cate J.H.D."/>
            <person name="Banfield J.F."/>
        </authorList>
    </citation>
    <scope>NUCLEOTIDE SEQUENCE</scope>
    <source>
        <strain evidence="3">NC_groundwater_580_Pr5_B-0.1um_64_19</strain>
    </source>
</reference>
<feature type="region of interest" description="Disordered" evidence="1">
    <location>
        <begin position="1"/>
        <end position="22"/>
    </location>
</feature>
<dbReference type="Gene3D" id="2.40.50.180">
    <property type="entry name" value="CheA-289, Domain 4"/>
    <property type="match status" value="1"/>
</dbReference>
<evidence type="ECO:0000256" key="1">
    <source>
        <dbReference type="SAM" id="MobiDB-lite"/>
    </source>
</evidence>
<dbReference type="AlphaFoldDB" id="A0A932A8I4"/>
<proteinExistence type="predicted"/>
<dbReference type="Proteomes" id="UP000779809">
    <property type="component" value="Unassembled WGS sequence"/>
</dbReference>
<dbReference type="SUPFAM" id="SSF50341">
    <property type="entry name" value="CheW-like"/>
    <property type="match status" value="1"/>
</dbReference>
<dbReference type="EMBL" id="JACPNR010000009">
    <property type="protein sequence ID" value="MBI2678683.1"/>
    <property type="molecule type" value="Genomic_DNA"/>
</dbReference>
<feature type="domain" description="CheW-like" evidence="2">
    <location>
        <begin position="30"/>
        <end position="170"/>
    </location>
</feature>
<dbReference type="InterPro" id="IPR036061">
    <property type="entry name" value="CheW-like_dom_sf"/>
</dbReference>
<sequence length="173" mass="19313">MPDETPQLEPLQPEAEGGAMPPEFAEHLPEKQYCIFRAGRERFCLMVLDVEEVVEWPTVTRVPLSPAFLMGVFNLRGSIVPLIDIAFTEGRRADLPPKHVVVARMKGTDDHDDLRLGIAADEVIGTYSTTEPLLVDEAPRDVPHCHGMLRHEERLALALDLKRLTEAFPVGVI</sequence>
<dbReference type="SMART" id="SM00260">
    <property type="entry name" value="CheW"/>
    <property type="match status" value="1"/>
</dbReference>